<dbReference type="Proteomes" id="UP000799429">
    <property type="component" value="Unassembled WGS sequence"/>
</dbReference>
<reference evidence="2" key="1">
    <citation type="journal article" date="2020" name="Stud. Mycol.">
        <title>101 Dothideomycetes genomes: a test case for predicting lifestyles and emergence of pathogens.</title>
        <authorList>
            <person name="Haridas S."/>
            <person name="Albert R."/>
            <person name="Binder M."/>
            <person name="Bloem J."/>
            <person name="Labutti K."/>
            <person name="Salamov A."/>
            <person name="Andreopoulos B."/>
            <person name="Baker S."/>
            <person name="Barry K."/>
            <person name="Bills G."/>
            <person name="Bluhm B."/>
            <person name="Cannon C."/>
            <person name="Castanera R."/>
            <person name="Culley D."/>
            <person name="Daum C."/>
            <person name="Ezra D."/>
            <person name="Gonzalez J."/>
            <person name="Henrissat B."/>
            <person name="Kuo A."/>
            <person name="Liang C."/>
            <person name="Lipzen A."/>
            <person name="Lutzoni F."/>
            <person name="Magnuson J."/>
            <person name="Mondo S."/>
            <person name="Nolan M."/>
            <person name="Ohm R."/>
            <person name="Pangilinan J."/>
            <person name="Park H.-J."/>
            <person name="Ramirez L."/>
            <person name="Alfaro M."/>
            <person name="Sun H."/>
            <person name="Tritt A."/>
            <person name="Yoshinaga Y."/>
            <person name="Zwiers L.-H."/>
            <person name="Turgeon B."/>
            <person name="Goodwin S."/>
            <person name="Spatafora J."/>
            <person name="Crous P."/>
            <person name="Grigoriev I."/>
        </authorList>
    </citation>
    <scope>NUCLEOTIDE SEQUENCE</scope>
    <source>
        <strain evidence="2">CBS 101060</strain>
    </source>
</reference>
<keyword evidence="3" id="KW-1185">Reference proteome</keyword>
<feature type="coiled-coil region" evidence="1">
    <location>
        <begin position="44"/>
        <end position="71"/>
    </location>
</feature>
<dbReference type="AlphaFoldDB" id="A0A9P4SBX8"/>
<comment type="caution">
    <text evidence="2">The sequence shown here is derived from an EMBL/GenBank/DDBJ whole genome shotgun (WGS) entry which is preliminary data.</text>
</comment>
<gene>
    <name evidence="2" type="ORF">M501DRAFT_1003289</name>
</gene>
<keyword evidence="1" id="KW-0175">Coiled coil</keyword>
<name>A0A9P4SBX8_9PEZI</name>
<organism evidence="2 3">
    <name type="scientific">Patellaria atrata CBS 101060</name>
    <dbReference type="NCBI Taxonomy" id="1346257"/>
    <lineage>
        <taxon>Eukaryota</taxon>
        <taxon>Fungi</taxon>
        <taxon>Dikarya</taxon>
        <taxon>Ascomycota</taxon>
        <taxon>Pezizomycotina</taxon>
        <taxon>Dothideomycetes</taxon>
        <taxon>Dothideomycetes incertae sedis</taxon>
        <taxon>Patellariales</taxon>
        <taxon>Patellariaceae</taxon>
        <taxon>Patellaria</taxon>
    </lineage>
</organism>
<sequence length="76" mass="8994">MSPHTTPAPASILTHLTASLSEARHLTAHLTSLERRLRTTVYELELQKRVVRELEARVKRREERIRDLELGRWRRV</sequence>
<proteinExistence type="predicted"/>
<dbReference type="EMBL" id="MU006094">
    <property type="protein sequence ID" value="KAF2839826.1"/>
    <property type="molecule type" value="Genomic_DNA"/>
</dbReference>
<accession>A0A9P4SBX8</accession>
<evidence type="ECO:0000313" key="2">
    <source>
        <dbReference type="EMBL" id="KAF2839826.1"/>
    </source>
</evidence>
<evidence type="ECO:0000256" key="1">
    <source>
        <dbReference type="SAM" id="Coils"/>
    </source>
</evidence>
<protein>
    <submittedName>
        <fullName evidence="2">Uncharacterized protein</fullName>
    </submittedName>
</protein>
<evidence type="ECO:0000313" key="3">
    <source>
        <dbReference type="Proteomes" id="UP000799429"/>
    </source>
</evidence>